<dbReference type="Gene3D" id="3.30.1330.120">
    <property type="entry name" value="2-methylcitrate dehydratase PrpD"/>
    <property type="match status" value="1"/>
</dbReference>
<dbReference type="InterPro" id="IPR005656">
    <property type="entry name" value="MmgE_PrpD"/>
</dbReference>
<organism evidence="4 5">
    <name type="scientific">Microbacterium soli</name>
    <dbReference type="NCBI Taxonomy" id="446075"/>
    <lineage>
        <taxon>Bacteria</taxon>
        <taxon>Bacillati</taxon>
        <taxon>Actinomycetota</taxon>
        <taxon>Actinomycetes</taxon>
        <taxon>Micrococcales</taxon>
        <taxon>Microbacteriaceae</taxon>
        <taxon>Microbacterium</taxon>
    </lineage>
</organism>
<dbReference type="RefSeq" id="WP_344817919.1">
    <property type="nucleotide sequence ID" value="NZ_BAABCP010000001.1"/>
</dbReference>
<dbReference type="PANTHER" id="PTHR16943">
    <property type="entry name" value="2-METHYLCITRATE DEHYDRATASE-RELATED"/>
    <property type="match status" value="1"/>
</dbReference>
<comment type="caution">
    <text evidence="4">The sequence shown here is derived from an EMBL/GenBank/DDBJ whole genome shotgun (WGS) entry which is preliminary data.</text>
</comment>
<protein>
    <submittedName>
        <fullName evidence="4">MmgE/PrpD family protein</fullName>
    </submittedName>
</protein>
<evidence type="ECO:0000256" key="1">
    <source>
        <dbReference type="ARBA" id="ARBA00006174"/>
    </source>
</evidence>
<dbReference type="InterPro" id="IPR042188">
    <property type="entry name" value="MmgE/PrpD_sf_2"/>
</dbReference>
<dbReference type="EMBL" id="BAABCP010000001">
    <property type="protein sequence ID" value="GAA3929217.1"/>
    <property type="molecule type" value="Genomic_DNA"/>
</dbReference>
<sequence>MQVSTQTRTLADYLSAAAHRPLSDSVMAKARLHLLDTLAAIISGAHMPAGIMGRDYVRRFGGHGRAHVIGTSLRTGAVDAALANGMSAHADETDDSHAMSLSHPGCAVVSAALAVAAGRSVSGDLLLRAVCAGYDVGTRIGMAIGHPESPLEGSSISTHAHVGVYAAAVASSVLMRLGEEGMRAMLALAGQSASGTTSWARDPHHIEKAFVFGGMPASNGVRAAQLAEGGLRGVPDPFAASPNVLDAYSPSPDRAQLTAELGTRFEIVRSTIKKLAVGSPSQAAVQAVLDLLDEEPVDPSAVDSVIVTIPHDLARVVDGRELPNINVQYLIAGTIVDGRFSFAMAHDRARMTEPAIRSLVSRTRLVYDRSVTAVRRATVVLVFDDGHSRQRTVTAVRGTPDNPMCEAEVVEKAHDLMDGLIGARAASRIVDSVSALGRGGGTDDLLDALRQFEFA</sequence>
<comment type="similarity">
    <text evidence="1">Belongs to the PrpD family.</text>
</comment>
<evidence type="ECO:0000259" key="3">
    <source>
        <dbReference type="Pfam" id="PF19305"/>
    </source>
</evidence>
<evidence type="ECO:0000259" key="2">
    <source>
        <dbReference type="Pfam" id="PF03972"/>
    </source>
</evidence>
<keyword evidence="5" id="KW-1185">Reference proteome</keyword>
<gene>
    <name evidence="4" type="ORF">GCM10022383_05010</name>
</gene>
<feature type="domain" description="MmgE/PrpD N-terminal" evidence="2">
    <location>
        <begin position="9"/>
        <end position="253"/>
    </location>
</feature>
<reference evidence="5" key="1">
    <citation type="journal article" date="2019" name="Int. J. Syst. Evol. Microbiol.">
        <title>The Global Catalogue of Microorganisms (GCM) 10K type strain sequencing project: providing services to taxonomists for standard genome sequencing and annotation.</title>
        <authorList>
            <consortium name="The Broad Institute Genomics Platform"/>
            <consortium name="The Broad Institute Genome Sequencing Center for Infectious Disease"/>
            <person name="Wu L."/>
            <person name="Ma J."/>
        </authorList>
    </citation>
    <scope>NUCLEOTIDE SEQUENCE [LARGE SCALE GENOMIC DNA]</scope>
    <source>
        <strain evidence="5">JCM 17024</strain>
    </source>
</reference>
<dbReference type="Pfam" id="PF19305">
    <property type="entry name" value="MmgE_PrpD_C"/>
    <property type="match status" value="1"/>
</dbReference>
<accession>A0ABP7MSE3</accession>
<dbReference type="Proteomes" id="UP001501591">
    <property type="component" value="Unassembled WGS sequence"/>
</dbReference>
<evidence type="ECO:0000313" key="5">
    <source>
        <dbReference type="Proteomes" id="UP001501591"/>
    </source>
</evidence>
<dbReference type="Pfam" id="PF03972">
    <property type="entry name" value="MmgE_PrpD_N"/>
    <property type="match status" value="1"/>
</dbReference>
<feature type="domain" description="MmgE/PrpD C-terminal" evidence="3">
    <location>
        <begin position="280"/>
        <end position="431"/>
    </location>
</feature>
<dbReference type="InterPro" id="IPR042183">
    <property type="entry name" value="MmgE/PrpD_sf_1"/>
</dbReference>
<dbReference type="Gene3D" id="1.10.4100.10">
    <property type="entry name" value="2-methylcitrate dehydratase PrpD"/>
    <property type="match status" value="1"/>
</dbReference>
<dbReference type="PANTHER" id="PTHR16943:SF8">
    <property type="entry name" value="2-METHYLCITRATE DEHYDRATASE"/>
    <property type="match status" value="1"/>
</dbReference>
<evidence type="ECO:0000313" key="4">
    <source>
        <dbReference type="EMBL" id="GAA3929217.1"/>
    </source>
</evidence>
<dbReference type="InterPro" id="IPR045336">
    <property type="entry name" value="MmgE_PrpD_N"/>
</dbReference>
<dbReference type="SUPFAM" id="SSF103378">
    <property type="entry name" value="2-methylcitrate dehydratase PrpD"/>
    <property type="match status" value="1"/>
</dbReference>
<name>A0ABP7MSE3_9MICO</name>
<dbReference type="InterPro" id="IPR045337">
    <property type="entry name" value="MmgE_PrpD_C"/>
</dbReference>
<proteinExistence type="inferred from homology"/>
<dbReference type="InterPro" id="IPR036148">
    <property type="entry name" value="MmgE/PrpD_sf"/>
</dbReference>